<evidence type="ECO:0000256" key="14">
    <source>
        <dbReference type="SAM" id="Phobius"/>
    </source>
</evidence>
<dbReference type="GO" id="GO:0008398">
    <property type="term" value="F:sterol 14-demethylase activity"/>
    <property type="evidence" value="ECO:0007669"/>
    <property type="project" value="UniProtKB-ARBA"/>
</dbReference>
<accession>A0A9P7ZJY7</accession>
<dbReference type="OrthoDB" id="1055148at2759"/>
<dbReference type="GeneID" id="70294541"/>
<evidence type="ECO:0000256" key="4">
    <source>
        <dbReference type="ARBA" id="ARBA00022617"/>
    </source>
</evidence>
<reference evidence="15" key="1">
    <citation type="journal article" date="2021" name="IMA Fungus">
        <title>Genomic characterization of three marine fungi, including Emericellopsis atlantica sp. nov. with signatures of a generalist lifestyle and marine biomass degradation.</title>
        <authorList>
            <person name="Hagestad O.C."/>
            <person name="Hou L."/>
            <person name="Andersen J.H."/>
            <person name="Hansen E.H."/>
            <person name="Altermark B."/>
            <person name="Li C."/>
            <person name="Kuhnert E."/>
            <person name="Cox R.J."/>
            <person name="Crous P.W."/>
            <person name="Spatafora J.W."/>
            <person name="Lail K."/>
            <person name="Amirebrahimi M."/>
            <person name="Lipzen A."/>
            <person name="Pangilinan J."/>
            <person name="Andreopoulos W."/>
            <person name="Hayes R.D."/>
            <person name="Ng V."/>
            <person name="Grigoriev I.V."/>
            <person name="Jackson S.A."/>
            <person name="Sutton T.D.S."/>
            <person name="Dobson A.D.W."/>
            <person name="Rama T."/>
        </authorList>
    </citation>
    <scope>NUCLEOTIDE SEQUENCE</scope>
    <source>
        <strain evidence="15">TS7</strain>
    </source>
</reference>
<keyword evidence="4 12" id="KW-0349">Heme</keyword>
<comment type="cofactor">
    <cofactor evidence="1 12">
        <name>heme</name>
        <dbReference type="ChEBI" id="CHEBI:30413"/>
    </cofactor>
</comment>
<dbReference type="EMBL" id="MU251257">
    <property type="protein sequence ID" value="KAG9253489.1"/>
    <property type="molecule type" value="Genomic_DNA"/>
</dbReference>
<gene>
    <name evidence="15" type="ORF">F5Z01DRAFT_657324</name>
</gene>
<dbReference type="GO" id="GO:0005789">
    <property type="term" value="C:endoplasmic reticulum membrane"/>
    <property type="evidence" value="ECO:0007669"/>
    <property type="project" value="UniProtKB-SubCell"/>
</dbReference>
<name>A0A9P7ZJY7_9HYPO</name>
<dbReference type="PRINTS" id="PR00385">
    <property type="entry name" value="P450"/>
</dbReference>
<organism evidence="15 16">
    <name type="scientific">Emericellopsis atlantica</name>
    <dbReference type="NCBI Taxonomy" id="2614577"/>
    <lineage>
        <taxon>Eukaryota</taxon>
        <taxon>Fungi</taxon>
        <taxon>Dikarya</taxon>
        <taxon>Ascomycota</taxon>
        <taxon>Pezizomycotina</taxon>
        <taxon>Sordariomycetes</taxon>
        <taxon>Hypocreomycetidae</taxon>
        <taxon>Hypocreales</taxon>
        <taxon>Bionectriaceae</taxon>
        <taxon>Emericellopsis</taxon>
    </lineage>
</organism>
<comment type="similarity">
    <text evidence="3 13">Belongs to the cytochrome P450 family.</text>
</comment>
<evidence type="ECO:0000256" key="7">
    <source>
        <dbReference type="ARBA" id="ARBA00023002"/>
    </source>
</evidence>
<keyword evidence="5 12" id="KW-0479">Metal-binding</keyword>
<comment type="subcellular location">
    <subcellularLocation>
        <location evidence="2">Endoplasmic reticulum membrane</location>
        <topology evidence="2">Single-pass membrane protein</topology>
    </subcellularLocation>
</comment>
<feature type="binding site" description="axial binding residue" evidence="12">
    <location>
        <position position="468"/>
    </location>
    <ligand>
        <name>heme</name>
        <dbReference type="ChEBI" id="CHEBI:30413"/>
    </ligand>
    <ligandPart>
        <name>Fe</name>
        <dbReference type="ChEBI" id="CHEBI:18248"/>
    </ligandPart>
</feature>
<comment type="caution">
    <text evidence="15">The sequence shown here is derived from an EMBL/GenBank/DDBJ whole genome shotgun (WGS) entry which is preliminary data.</text>
</comment>
<dbReference type="FunFam" id="1.10.630.10:FF:000033">
    <property type="entry name" value="14-alpha sterol demethylase"/>
    <property type="match status" value="1"/>
</dbReference>
<dbReference type="SUPFAM" id="SSF48264">
    <property type="entry name" value="Cytochrome P450"/>
    <property type="match status" value="1"/>
</dbReference>
<evidence type="ECO:0000256" key="5">
    <source>
        <dbReference type="ARBA" id="ARBA00022723"/>
    </source>
</evidence>
<dbReference type="PANTHER" id="PTHR24304:SF2">
    <property type="entry name" value="24-HYDROXYCHOLESTEROL 7-ALPHA-HYDROXYLASE"/>
    <property type="match status" value="1"/>
</dbReference>
<keyword evidence="14" id="KW-0812">Transmembrane</keyword>
<dbReference type="InterPro" id="IPR036396">
    <property type="entry name" value="Cyt_P450_sf"/>
</dbReference>
<dbReference type="PRINTS" id="PR00465">
    <property type="entry name" value="EP450IV"/>
</dbReference>
<dbReference type="Proteomes" id="UP000887229">
    <property type="component" value="Unassembled WGS sequence"/>
</dbReference>
<keyword evidence="7 13" id="KW-0560">Oxidoreductase</keyword>
<evidence type="ECO:0000256" key="10">
    <source>
        <dbReference type="ARBA" id="ARBA00023136"/>
    </source>
</evidence>
<evidence type="ECO:0000313" key="16">
    <source>
        <dbReference type="Proteomes" id="UP000887229"/>
    </source>
</evidence>
<dbReference type="GO" id="GO:0020037">
    <property type="term" value="F:heme binding"/>
    <property type="evidence" value="ECO:0007669"/>
    <property type="project" value="InterPro"/>
</dbReference>
<comment type="pathway">
    <text evidence="11">Steroid metabolism; ergosterol biosynthesis.</text>
</comment>
<dbReference type="PANTHER" id="PTHR24304">
    <property type="entry name" value="CYTOCHROME P450 FAMILY 7"/>
    <property type="match status" value="1"/>
</dbReference>
<evidence type="ECO:0000313" key="15">
    <source>
        <dbReference type="EMBL" id="KAG9253489.1"/>
    </source>
</evidence>
<dbReference type="PROSITE" id="PS00086">
    <property type="entry name" value="CYTOCHROME_P450"/>
    <property type="match status" value="1"/>
</dbReference>
<dbReference type="AlphaFoldDB" id="A0A9P7ZJY7"/>
<dbReference type="InterPro" id="IPR002403">
    <property type="entry name" value="Cyt_P450_E_grp-IV"/>
</dbReference>
<evidence type="ECO:0000256" key="12">
    <source>
        <dbReference type="PIRSR" id="PIRSR602403-1"/>
    </source>
</evidence>
<evidence type="ECO:0000256" key="1">
    <source>
        <dbReference type="ARBA" id="ARBA00001971"/>
    </source>
</evidence>
<evidence type="ECO:0000256" key="3">
    <source>
        <dbReference type="ARBA" id="ARBA00010617"/>
    </source>
</evidence>
<dbReference type="InterPro" id="IPR017972">
    <property type="entry name" value="Cyt_P450_CS"/>
</dbReference>
<dbReference type="GO" id="GO:0005506">
    <property type="term" value="F:iron ion binding"/>
    <property type="evidence" value="ECO:0007669"/>
    <property type="project" value="InterPro"/>
</dbReference>
<evidence type="ECO:0000256" key="13">
    <source>
        <dbReference type="RuleBase" id="RU000461"/>
    </source>
</evidence>
<evidence type="ECO:0000256" key="2">
    <source>
        <dbReference type="ARBA" id="ARBA00004389"/>
    </source>
</evidence>
<keyword evidence="10 14" id="KW-0472">Membrane</keyword>
<dbReference type="Gene3D" id="1.10.630.10">
    <property type="entry name" value="Cytochrome P450"/>
    <property type="match status" value="1"/>
</dbReference>
<keyword evidence="14" id="KW-1133">Transmembrane helix</keyword>
<dbReference type="InterPro" id="IPR050529">
    <property type="entry name" value="CYP450_sterol_14alpha_dmase"/>
</dbReference>
<sequence>MYSTASKGFKKAIEFALWYSSSIMEGFVKYVQWSASAFVLLFVVNIIRQLLPRSKSEPPAVFHWIPFIGNAIEYGMAPYSFFTKNREKFGDVFTFKMLGKNITCYFGIDGNEFILNAKHSDLSAEEIYSPLTTPVFGSDVVYDCPNSKLMEQKRFVKFGLTQKALEDHVPRIEREVVDYVASAPQFRGQVGTFDVSQTCSQITIFTAGRALQGDEVRDKLTTEFASLYHDLDMGFSPINFMLPWAPLPHNRKRDAARNRMRDIYVDIINKRRKSGGEEGFDMIWNLMNCTYKDGTPVPDHEIAHMMITLLMAGQHTSSSASTWIICHLASCPDITEELYQEQVQNLAGGGRLEPLQYRDLEKLPLLRNVVKETLRVHSSIHSVLRKVKKPMPVPGTDFIIDTSKTLLCSPLVTALSDEFFPNTHEWNPHRWDSTKAGGEEEDDDVNEVAISKGTRSPYLPFGAGRHRCIGEKFAYLNLSVIVATLVREFKFFTMDGSRTVPETDYTSLFSRPVQPSELRWERR</sequence>
<proteinExistence type="inferred from homology"/>
<evidence type="ECO:0000256" key="6">
    <source>
        <dbReference type="ARBA" id="ARBA00022824"/>
    </source>
</evidence>
<dbReference type="InterPro" id="IPR001128">
    <property type="entry name" value="Cyt_P450"/>
</dbReference>
<dbReference type="RefSeq" id="XP_046117413.1">
    <property type="nucleotide sequence ID" value="XM_046263638.1"/>
</dbReference>
<keyword evidence="6" id="KW-0256">Endoplasmic reticulum</keyword>
<protein>
    <submittedName>
        <fullName evidence="15">Cytochrome P450</fullName>
    </submittedName>
</protein>
<evidence type="ECO:0000256" key="9">
    <source>
        <dbReference type="ARBA" id="ARBA00023033"/>
    </source>
</evidence>
<keyword evidence="16" id="KW-1185">Reference proteome</keyword>
<keyword evidence="9 13" id="KW-0503">Monooxygenase</keyword>
<evidence type="ECO:0000256" key="11">
    <source>
        <dbReference type="ARBA" id="ARBA00029435"/>
    </source>
</evidence>
<dbReference type="Pfam" id="PF00067">
    <property type="entry name" value="p450"/>
    <property type="match status" value="1"/>
</dbReference>
<evidence type="ECO:0000256" key="8">
    <source>
        <dbReference type="ARBA" id="ARBA00023004"/>
    </source>
</evidence>
<feature type="transmembrane region" description="Helical" evidence="14">
    <location>
        <begin position="30"/>
        <end position="47"/>
    </location>
</feature>
<dbReference type="CDD" id="cd11042">
    <property type="entry name" value="CYP51-like"/>
    <property type="match status" value="1"/>
</dbReference>
<keyword evidence="8 12" id="KW-0408">Iron</keyword>